<reference evidence="4 5" key="1">
    <citation type="journal article" date="2023" name="G3 (Bethesda)">
        <title>A chromosome-length genome assembly and annotation of blackberry (Rubus argutus, cv. 'Hillquist').</title>
        <authorList>
            <person name="Bruna T."/>
            <person name="Aryal R."/>
            <person name="Dudchenko O."/>
            <person name="Sargent D.J."/>
            <person name="Mead D."/>
            <person name="Buti M."/>
            <person name="Cavallini A."/>
            <person name="Hytonen T."/>
            <person name="Andres J."/>
            <person name="Pham M."/>
            <person name="Weisz D."/>
            <person name="Mascagni F."/>
            <person name="Usai G."/>
            <person name="Natali L."/>
            <person name="Bassil N."/>
            <person name="Fernandez G.E."/>
            <person name="Lomsadze A."/>
            <person name="Armour M."/>
            <person name="Olukolu B."/>
            <person name="Poorten T."/>
            <person name="Britton C."/>
            <person name="Davik J."/>
            <person name="Ashrafi H."/>
            <person name="Aiden E.L."/>
            <person name="Borodovsky M."/>
            <person name="Worthington M."/>
        </authorList>
    </citation>
    <scope>NUCLEOTIDE SEQUENCE [LARGE SCALE GENOMIC DNA]</scope>
    <source>
        <strain evidence="4">PI 553951</strain>
    </source>
</reference>
<dbReference type="Pfam" id="PF10358">
    <property type="entry name" value="NT-C2"/>
    <property type="match status" value="1"/>
</dbReference>
<sequence length="904" mass="104049">MFRTWSKKKKIKAIFQLQFQATQVPKLKKPALMISLVPDDVGKPTVKLEKTAVQDGTCTWENPVYESVKLVEESKTGKIKEKIYHFIVSTGSSKSGYQGEASVDFADFVAETEPLTVTLPLKFANSGVVLHVTILRVQEDADYREIEENEDPTLSRHSSMDNQNSNWDTDGSNHVSFTVNGAFDRTSNATSSVSPQGKNSIPQNGKAGGTSMKDHMHQKLSLDWSSDESLFDSPNRIEDKPPTDGVKDVSDDSIEKLRKENAMLMRQADISELELQSLRKQVAKETNQGQNLSRQISSLKEERDALKLECQQLKSLRGRGEEVHASQKLKPGDKDTRVQLEAMKQELDFEKKVRTNLHSQLNTTQDSNSELILVVKDLEDALVKKNREISDLSNELETEKNSKFMGKFSTRKTDEDETQNSVESLKRKIRELLGEIDTHEKKSEEQDMHIKRLTLDYNRLKQENSGISLKLDRNQEKLRAEMESERAGYIATIRELESQVQRSEETIEKQAHEFAECLISIQELEDEVKSLEMELEKQAKGFEDKLEDLTHAKDEQEQRATQAEEALRKTRWNSAATAERLQDELRKLSVEMASKLDETEKQTTKALAEANELRVQNRILEEMLQKSNQQLELIKDQVDVKAKQVEQMSLELENKSKQLEYAELHKEEKHEALTMKIQMLKAEIERLTEENSNITKQEEKLRGDSQQMKKLIAEHEMLIQNLNIEKYDLEKRFASSKQESEKMHEQLTNMRSLKDEKETTITHLKSEVDKLRTQYNESNNTLRKEALEKGNLSKKILQLQAGLKKEGKISTAEKKLKKFNAVSDTSITSSNNQRKSEDSLEKERNYKDLLTELTSLKERNASMEKELKEMEERYSEISLRFAEVEGERQQLVMTVRNLRSNKKN</sequence>
<gene>
    <name evidence="4" type="ORF">M0R45_038035</name>
</gene>
<dbReference type="EMBL" id="JBEDUW010000007">
    <property type="protein sequence ID" value="KAK9914245.1"/>
    <property type="molecule type" value="Genomic_DNA"/>
</dbReference>
<feature type="region of interest" description="Disordered" evidence="2">
    <location>
        <begin position="186"/>
        <end position="214"/>
    </location>
</feature>
<feature type="compositionally biased region" description="Basic and acidic residues" evidence="2">
    <location>
        <begin position="235"/>
        <end position="250"/>
    </location>
</feature>
<feature type="domain" description="C2 NT-type" evidence="3">
    <location>
        <begin position="3"/>
        <end position="138"/>
    </location>
</feature>
<organism evidence="4 5">
    <name type="scientific">Rubus argutus</name>
    <name type="common">Southern blackberry</name>
    <dbReference type="NCBI Taxonomy" id="59490"/>
    <lineage>
        <taxon>Eukaryota</taxon>
        <taxon>Viridiplantae</taxon>
        <taxon>Streptophyta</taxon>
        <taxon>Embryophyta</taxon>
        <taxon>Tracheophyta</taxon>
        <taxon>Spermatophyta</taxon>
        <taxon>Magnoliopsida</taxon>
        <taxon>eudicotyledons</taxon>
        <taxon>Gunneridae</taxon>
        <taxon>Pentapetalae</taxon>
        <taxon>rosids</taxon>
        <taxon>fabids</taxon>
        <taxon>Rosales</taxon>
        <taxon>Rosaceae</taxon>
        <taxon>Rosoideae</taxon>
        <taxon>Rosoideae incertae sedis</taxon>
        <taxon>Rubus</taxon>
    </lineage>
</organism>
<dbReference type="PANTHER" id="PTHR34452:SF14">
    <property type="entry name" value="MYOSIN HEAVY CHAIN, MUSCLE"/>
    <property type="match status" value="1"/>
</dbReference>
<feature type="region of interest" description="Disordered" evidence="2">
    <location>
        <begin position="147"/>
        <end position="169"/>
    </location>
</feature>
<evidence type="ECO:0000313" key="4">
    <source>
        <dbReference type="EMBL" id="KAK9914245.1"/>
    </source>
</evidence>
<evidence type="ECO:0000259" key="3">
    <source>
        <dbReference type="PROSITE" id="PS51840"/>
    </source>
</evidence>
<dbReference type="PROSITE" id="PS51840">
    <property type="entry name" value="C2_NT"/>
    <property type="match status" value="1"/>
</dbReference>
<dbReference type="InterPro" id="IPR019448">
    <property type="entry name" value="NT-C2"/>
</dbReference>
<feature type="coiled-coil region" evidence="1">
    <location>
        <begin position="375"/>
        <end position="442"/>
    </location>
</feature>
<comment type="caution">
    <text evidence="4">The sequence shown here is derived from an EMBL/GenBank/DDBJ whole genome shotgun (WGS) entry which is preliminary data.</text>
</comment>
<evidence type="ECO:0000256" key="1">
    <source>
        <dbReference type="SAM" id="Coils"/>
    </source>
</evidence>
<accession>A0AAW1W639</accession>
<dbReference type="AlphaFoldDB" id="A0AAW1W639"/>
<feature type="coiled-coil region" evidence="1">
    <location>
        <begin position="839"/>
        <end position="887"/>
    </location>
</feature>
<dbReference type="PANTHER" id="PTHR34452">
    <property type="entry name" value="MYOSIN HEAVY CHAIN-RELATED PROTEIN"/>
    <property type="match status" value="1"/>
</dbReference>
<keyword evidence="5" id="KW-1185">Reference proteome</keyword>
<name>A0AAW1W639_RUBAR</name>
<evidence type="ECO:0000313" key="5">
    <source>
        <dbReference type="Proteomes" id="UP001457282"/>
    </source>
</evidence>
<feature type="region of interest" description="Disordered" evidence="2">
    <location>
        <begin position="226"/>
        <end position="250"/>
    </location>
</feature>
<feature type="compositionally biased region" description="Polar residues" evidence="2">
    <location>
        <begin position="155"/>
        <end position="169"/>
    </location>
</feature>
<proteinExistence type="predicted"/>
<dbReference type="Proteomes" id="UP001457282">
    <property type="component" value="Unassembled WGS sequence"/>
</dbReference>
<feature type="coiled-coil region" evidence="1">
    <location>
        <begin position="479"/>
        <end position="788"/>
    </location>
</feature>
<feature type="coiled-coil region" evidence="1">
    <location>
        <begin position="254"/>
        <end position="316"/>
    </location>
</feature>
<evidence type="ECO:0000256" key="2">
    <source>
        <dbReference type="SAM" id="MobiDB-lite"/>
    </source>
</evidence>
<feature type="compositionally biased region" description="Polar residues" evidence="2">
    <location>
        <begin position="186"/>
        <end position="203"/>
    </location>
</feature>
<keyword evidence="1" id="KW-0175">Coiled coil</keyword>
<protein>
    <recommendedName>
        <fullName evidence="3">C2 NT-type domain-containing protein</fullName>
    </recommendedName>
</protein>